<gene>
    <name evidence="1" type="ORF">BC936DRAFT_145954</name>
</gene>
<sequence>MLDQQILSVSLSALTPCSNSSLTTSKLLRPALTRKAMFFRADGSAPYLSKSLIISKRPNMADLMIGYPKGVFGDAPRTRSSSIRA</sequence>
<reference evidence="1 2" key="1">
    <citation type="journal article" date="2018" name="New Phytol.">
        <title>Phylogenomics of Endogonaceae and evolution of mycorrhizas within Mucoromycota.</title>
        <authorList>
            <person name="Chang Y."/>
            <person name="Desiro A."/>
            <person name="Na H."/>
            <person name="Sandor L."/>
            <person name="Lipzen A."/>
            <person name="Clum A."/>
            <person name="Barry K."/>
            <person name="Grigoriev I.V."/>
            <person name="Martin F.M."/>
            <person name="Stajich J.E."/>
            <person name="Smith M.E."/>
            <person name="Bonito G."/>
            <person name="Spatafora J.W."/>
        </authorList>
    </citation>
    <scope>NUCLEOTIDE SEQUENCE [LARGE SCALE GENOMIC DNA]</scope>
    <source>
        <strain evidence="1 2">GMNB39</strain>
    </source>
</reference>
<evidence type="ECO:0000313" key="2">
    <source>
        <dbReference type="Proteomes" id="UP000268093"/>
    </source>
</evidence>
<dbReference type="AlphaFoldDB" id="A0A433DLQ5"/>
<comment type="caution">
    <text evidence="1">The sequence shown here is derived from an EMBL/GenBank/DDBJ whole genome shotgun (WGS) entry which is preliminary data.</text>
</comment>
<dbReference type="EMBL" id="RBNI01000477">
    <property type="protein sequence ID" value="RUP51793.1"/>
    <property type="molecule type" value="Genomic_DNA"/>
</dbReference>
<keyword evidence="2" id="KW-1185">Reference proteome</keyword>
<evidence type="ECO:0000313" key="1">
    <source>
        <dbReference type="EMBL" id="RUP51793.1"/>
    </source>
</evidence>
<proteinExistence type="predicted"/>
<organism evidence="1 2">
    <name type="scientific">Jimgerdemannia flammicorona</name>
    <dbReference type="NCBI Taxonomy" id="994334"/>
    <lineage>
        <taxon>Eukaryota</taxon>
        <taxon>Fungi</taxon>
        <taxon>Fungi incertae sedis</taxon>
        <taxon>Mucoromycota</taxon>
        <taxon>Mucoromycotina</taxon>
        <taxon>Endogonomycetes</taxon>
        <taxon>Endogonales</taxon>
        <taxon>Endogonaceae</taxon>
        <taxon>Jimgerdemannia</taxon>
    </lineage>
</organism>
<protein>
    <submittedName>
        <fullName evidence="1">Uncharacterized protein</fullName>
    </submittedName>
</protein>
<name>A0A433DLQ5_9FUNG</name>
<accession>A0A433DLQ5</accession>
<dbReference type="Proteomes" id="UP000268093">
    <property type="component" value="Unassembled WGS sequence"/>
</dbReference>